<gene>
    <name evidence="1" type="ordered locus">FN3523_1145</name>
</gene>
<reference evidence="2" key="1">
    <citation type="journal article" date="2011" name="Appl. Environ. Microbiol.">
        <title>Common ancestry and novel genetic traits of Francisella novicida-like isolates from North America and Australia as revealed by comparative genomic analyses.</title>
        <authorList>
            <person name="Siddaramappa S."/>
            <person name="Challacombe J.F."/>
            <person name="Petersen J.M."/>
            <person name="Pillai S."/>
            <person name="Hogg G."/>
            <person name="Kuske C.R."/>
        </authorList>
    </citation>
    <scope>NUCLEOTIDE SEQUENCE [LARGE SCALE GENOMIC DNA]</scope>
    <source>
        <strain evidence="2">3523</strain>
    </source>
</reference>
<evidence type="ECO:0000313" key="2">
    <source>
        <dbReference type="Proteomes" id="UP000008303"/>
    </source>
</evidence>
<proteinExistence type="predicted"/>
<dbReference type="Proteomes" id="UP000008303">
    <property type="component" value="Chromosome"/>
</dbReference>
<dbReference type="AlphaFoldDB" id="F4BG54"/>
<organism evidence="1 2">
    <name type="scientific">Francisella hispaniensis</name>
    <dbReference type="NCBI Taxonomy" id="622488"/>
    <lineage>
        <taxon>Bacteria</taxon>
        <taxon>Pseudomonadati</taxon>
        <taxon>Pseudomonadota</taxon>
        <taxon>Gammaproteobacteria</taxon>
        <taxon>Thiotrichales</taxon>
        <taxon>Francisellaceae</taxon>
        <taxon>Francisella</taxon>
    </lineage>
</organism>
<dbReference type="KEGG" id="fcn:FN3523_1145"/>
<dbReference type="RefSeq" id="WP_014548443.1">
    <property type="nucleotide sequence ID" value="NC_017449.1"/>
</dbReference>
<dbReference type="HOGENOM" id="CLU_124375_0_0_6"/>
<dbReference type="PATRIC" id="fig|676032.3.peg.1152"/>
<sequence length="123" mass="12457">MIAGISACSNSDRNLLLVADSDSDSGLAAVYVNGTDTIKGFVPNATIFNYTITGDLAGCTVATLNSDATLTSFSVNNSGTTYRGGIVVNCLNLGASTYTGTVSMTTTSGGYNYSGSLPVTITV</sequence>
<protein>
    <submittedName>
        <fullName evidence="1">Uncharacterized protein</fullName>
    </submittedName>
</protein>
<evidence type="ECO:0000313" key="1">
    <source>
        <dbReference type="EMBL" id="AEE26448.1"/>
    </source>
</evidence>
<name>F4BG54_9GAMM</name>
<accession>F4BG54</accession>
<dbReference type="EMBL" id="CP002558">
    <property type="protein sequence ID" value="AEE26448.1"/>
    <property type="molecule type" value="Genomic_DNA"/>
</dbReference>